<proteinExistence type="predicted"/>
<feature type="domain" description="CAAX prenyl protease 2/Lysostaphin resistance protein A-like" evidence="2">
    <location>
        <begin position="38"/>
        <end position="124"/>
    </location>
</feature>
<evidence type="ECO:0000259" key="2">
    <source>
        <dbReference type="Pfam" id="PF02517"/>
    </source>
</evidence>
<keyword evidence="3" id="KW-0645">Protease</keyword>
<name>B0CCE2_ACAM1</name>
<dbReference type="KEGG" id="amr:AM1_2975"/>
<dbReference type="eggNOG" id="COG1266">
    <property type="taxonomic scope" value="Bacteria"/>
</dbReference>
<dbReference type="GO" id="GO:0004175">
    <property type="term" value="F:endopeptidase activity"/>
    <property type="evidence" value="ECO:0007669"/>
    <property type="project" value="UniProtKB-ARBA"/>
</dbReference>
<dbReference type="GO" id="GO:0080120">
    <property type="term" value="P:CAAX-box protein maturation"/>
    <property type="evidence" value="ECO:0007669"/>
    <property type="project" value="UniProtKB-ARBA"/>
</dbReference>
<protein>
    <submittedName>
        <fullName evidence="3">Caax amino protease family</fullName>
    </submittedName>
</protein>
<keyword evidence="1" id="KW-0472">Membrane</keyword>
<feature type="transmembrane region" description="Helical" evidence="1">
    <location>
        <begin position="89"/>
        <end position="110"/>
    </location>
</feature>
<sequence length="132" mass="14334">MVGLQLYIVTPIGTDLITLLNLPSLNIGVDKLQALPKVYLLLLGIVSGCVEELFYRGYATERLGALTGKIELGGCLTLIAFALSHLPFWGLGGVFFTLFGGSIFTVFYLWRRDLLANMMAHAAVASIQLLSI</sequence>
<keyword evidence="4" id="KW-1185">Reference proteome</keyword>
<evidence type="ECO:0000313" key="3">
    <source>
        <dbReference type="EMBL" id="ABW27971.1"/>
    </source>
</evidence>
<gene>
    <name evidence="3" type="ordered locus">AM1_2975</name>
</gene>
<evidence type="ECO:0000313" key="4">
    <source>
        <dbReference type="Proteomes" id="UP000000268"/>
    </source>
</evidence>
<keyword evidence="1" id="KW-0812">Transmembrane</keyword>
<dbReference type="Pfam" id="PF02517">
    <property type="entry name" value="Rce1-like"/>
    <property type="match status" value="1"/>
</dbReference>
<dbReference type="EMBL" id="CP000828">
    <property type="protein sequence ID" value="ABW27971.1"/>
    <property type="molecule type" value="Genomic_DNA"/>
</dbReference>
<dbReference type="Proteomes" id="UP000000268">
    <property type="component" value="Chromosome"/>
</dbReference>
<dbReference type="HOGENOM" id="CLU_1912460_0_0_3"/>
<keyword evidence="3" id="KW-0378">Hydrolase</keyword>
<accession>B0CCE2</accession>
<dbReference type="InterPro" id="IPR003675">
    <property type="entry name" value="Rce1/LyrA-like_dom"/>
</dbReference>
<dbReference type="AlphaFoldDB" id="B0CCE2"/>
<reference evidence="3 4" key="1">
    <citation type="journal article" date="2008" name="Proc. Natl. Acad. Sci. U.S.A.">
        <title>Niche adaptation and genome expansion in the chlorophyll d-producing cyanobacterium Acaryochloris marina.</title>
        <authorList>
            <person name="Swingley W.D."/>
            <person name="Chen M."/>
            <person name="Cheung P.C."/>
            <person name="Conrad A.L."/>
            <person name="Dejesa L.C."/>
            <person name="Hao J."/>
            <person name="Honchak B.M."/>
            <person name="Karbach L.E."/>
            <person name="Kurdoglu A."/>
            <person name="Lahiri S."/>
            <person name="Mastrian S.D."/>
            <person name="Miyashita H."/>
            <person name="Page L."/>
            <person name="Ramakrishna P."/>
            <person name="Satoh S."/>
            <person name="Sattley W.M."/>
            <person name="Shimada Y."/>
            <person name="Taylor H.L."/>
            <person name="Tomo T."/>
            <person name="Tsuchiya T."/>
            <person name="Wang Z.T."/>
            <person name="Raymond J."/>
            <person name="Mimuro M."/>
            <person name="Blankenship R.E."/>
            <person name="Touchman J.W."/>
        </authorList>
    </citation>
    <scope>NUCLEOTIDE SEQUENCE [LARGE SCALE GENOMIC DNA]</scope>
    <source>
        <strain evidence="4">MBIC 11017</strain>
    </source>
</reference>
<keyword evidence="1" id="KW-1133">Transmembrane helix</keyword>
<dbReference type="GO" id="GO:0006508">
    <property type="term" value="P:proteolysis"/>
    <property type="evidence" value="ECO:0007669"/>
    <property type="project" value="UniProtKB-KW"/>
</dbReference>
<evidence type="ECO:0000256" key="1">
    <source>
        <dbReference type="SAM" id="Phobius"/>
    </source>
</evidence>
<organism evidence="3 4">
    <name type="scientific">Acaryochloris marina (strain MBIC 11017)</name>
    <dbReference type="NCBI Taxonomy" id="329726"/>
    <lineage>
        <taxon>Bacteria</taxon>
        <taxon>Bacillati</taxon>
        <taxon>Cyanobacteriota</taxon>
        <taxon>Cyanophyceae</taxon>
        <taxon>Acaryochloridales</taxon>
        <taxon>Acaryochloridaceae</taxon>
        <taxon>Acaryochloris</taxon>
    </lineage>
</organism>